<evidence type="ECO:0000313" key="3">
    <source>
        <dbReference type="Proteomes" id="UP001176521"/>
    </source>
</evidence>
<keyword evidence="3" id="KW-1185">Reference proteome</keyword>
<sequence>MTRSATSQHPLTDPPDLATLKPKPCLTCGREISPRAKWAKNWGSIRTCSDGCKAQRPGVRRNWARWTTTAAEQAGLEEESDARRWASPVLDVLRKRKEGLQEGGAEYTLDLDAWIERTLFHFALHEGTSSGGKKASGAKGQGKGRGKTATANMPTCEDVQEAIEEDAKELMARLPVSSLATQTQPQPQPQEGKDAEQEFQSTPSSSELADPQSEDDDNPAQSGPTGKGGAHPLQRALDSNPGLRERVRRAARRLAMLQPEHWALTAWTQAEADEARQGPKGEKQSEWEGSRLELWNGGRRMESVQDVSFAKGPIAFCAVPLE</sequence>
<feature type="region of interest" description="Disordered" evidence="1">
    <location>
        <begin position="1"/>
        <end position="20"/>
    </location>
</feature>
<organism evidence="2 3">
    <name type="scientific">Tilletia horrida</name>
    <dbReference type="NCBI Taxonomy" id="155126"/>
    <lineage>
        <taxon>Eukaryota</taxon>
        <taxon>Fungi</taxon>
        <taxon>Dikarya</taxon>
        <taxon>Basidiomycota</taxon>
        <taxon>Ustilaginomycotina</taxon>
        <taxon>Exobasidiomycetes</taxon>
        <taxon>Tilletiales</taxon>
        <taxon>Tilletiaceae</taxon>
        <taxon>Tilletia</taxon>
    </lineage>
</organism>
<feature type="compositionally biased region" description="Polar residues" evidence="1">
    <location>
        <begin position="198"/>
        <end position="207"/>
    </location>
</feature>
<dbReference type="AlphaFoldDB" id="A0AAN6GBA0"/>
<dbReference type="Proteomes" id="UP001176521">
    <property type="component" value="Unassembled WGS sequence"/>
</dbReference>
<dbReference type="Pfam" id="PF10013">
    <property type="entry name" value="DUF2256"/>
    <property type="match status" value="1"/>
</dbReference>
<comment type="caution">
    <text evidence="2">The sequence shown here is derived from an EMBL/GenBank/DDBJ whole genome shotgun (WGS) entry which is preliminary data.</text>
</comment>
<feature type="region of interest" description="Disordered" evidence="1">
    <location>
        <begin position="127"/>
        <end position="155"/>
    </location>
</feature>
<evidence type="ECO:0000256" key="1">
    <source>
        <dbReference type="SAM" id="MobiDB-lite"/>
    </source>
</evidence>
<gene>
    <name evidence="2" type="ORF">OC842_003559</name>
</gene>
<dbReference type="EMBL" id="JAPDMQ010000180">
    <property type="protein sequence ID" value="KAK0531640.1"/>
    <property type="molecule type" value="Genomic_DNA"/>
</dbReference>
<dbReference type="InterPro" id="IPR017136">
    <property type="entry name" value="UCP037205"/>
</dbReference>
<feature type="compositionally biased region" description="Polar residues" evidence="1">
    <location>
        <begin position="1"/>
        <end position="10"/>
    </location>
</feature>
<name>A0AAN6GBA0_9BASI</name>
<feature type="region of interest" description="Disordered" evidence="1">
    <location>
        <begin position="178"/>
        <end position="243"/>
    </location>
</feature>
<evidence type="ECO:0000313" key="2">
    <source>
        <dbReference type="EMBL" id="KAK0531640.1"/>
    </source>
</evidence>
<accession>A0AAN6GBA0</accession>
<proteinExistence type="predicted"/>
<feature type="compositionally biased region" description="Low complexity" evidence="1">
    <location>
        <begin position="127"/>
        <end position="138"/>
    </location>
</feature>
<protein>
    <submittedName>
        <fullName evidence="2">Uncharacterized protein</fullName>
    </submittedName>
</protein>
<reference evidence="2" key="1">
    <citation type="journal article" date="2023" name="PhytoFront">
        <title>Draft Genome Resources of Seven Strains of Tilletia horrida, Causal Agent of Kernel Smut of Rice.</title>
        <authorList>
            <person name="Khanal S."/>
            <person name="Antony Babu S."/>
            <person name="Zhou X.G."/>
        </authorList>
    </citation>
    <scope>NUCLEOTIDE SEQUENCE</scope>
    <source>
        <strain evidence="2">TX3</strain>
    </source>
</reference>